<dbReference type="Gene3D" id="3.30.465.10">
    <property type="match status" value="1"/>
</dbReference>
<name>A0A916Q489_9FIRM</name>
<dbReference type="InterPro" id="IPR005170">
    <property type="entry name" value="Transptr-assoc_dom"/>
</dbReference>
<dbReference type="InterPro" id="IPR046342">
    <property type="entry name" value="CBS_dom_sf"/>
</dbReference>
<dbReference type="PROSITE" id="PS51846">
    <property type="entry name" value="CNNM"/>
    <property type="match status" value="1"/>
</dbReference>
<dbReference type="GO" id="GO:0005886">
    <property type="term" value="C:plasma membrane"/>
    <property type="evidence" value="ECO:0007669"/>
    <property type="project" value="UniProtKB-SubCell"/>
</dbReference>
<feature type="domain" description="CBS" evidence="12">
    <location>
        <begin position="284"/>
        <end position="344"/>
    </location>
</feature>
<evidence type="ECO:0000256" key="3">
    <source>
        <dbReference type="ARBA" id="ARBA00022475"/>
    </source>
</evidence>
<dbReference type="InterPro" id="IPR051676">
    <property type="entry name" value="UPF0053_domain"/>
</dbReference>
<accession>A0A916Q489</accession>
<comment type="subcellular location">
    <subcellularLocation>
        <location evidence="1">Cell membrane</location>
        <topology evidence="1">Multi-pass membrane protein</topology>
    </subcellularLocation>
</comment>
<evidence type="ECO:0000256" key="11">
    <source>
        <dbReference type="SAM" id="Phobius"/>
    </source>
</evidence>
<keyword evidence="5" id="KW-0677">Repeat</keyword>
<proteinExistence type="inferred from homology"/>
<feature type="transmembrane region" description="Helical" evidence="11">
    <location>
        <begin position="135"/>
        <end position="157"/>
    </location>
</feature>
<dbReference type="SUPFAM" id="SSF56176">
    <property type="entry name" value="FAD-binding/transporter-associated domain-like"/>
    <property type="match status" value="1"/>
</dbReference>
<dbReference type="InterPro" id="IPR044751">
    <property type="entry name" value="Ion_transp-like_CBS"/>
</dbReference>
<dbReference type="Proteomes" id="UP000613208">
    <property type="component" value="Unassembled WGS sequence"/>
</dbReference>
<evidence type="ECO:0000256" key="7">
    <source>
        <dbReference type="ARBA" id="ARBA00023122"/>
    </source>
</evidence>
<dbReference type="SMART" id="SM01091">
    <property type="entry name" value="CorC_HlyC"/>
    <property type="match status" value="1"/>
</dbReference>
<feature type="transmembrane region" description="Helical" evidence="11">
    <location>
        <begin position="6"/>
        <end position="26"/>
    </location>
</feature>
<keyword evidence="4 10" id="KW-0812">Transmembrane</keyword>
<gene>
    <name evidence="14" type="ORF">ANBU17_04340</name>
</gene>
<dbReference type="Pfam" id="PF03471">
    <property type="entry name" value="CorC_HlyC"/>
    <property type="match status" value="1"/>
</dbReference>
<dbReference type="GO" id="GO:0050660">
    <property type="term" value="F:flavin adenine dinucleotide binding"/>
    <property type="evidence" value="ECO:0007669"/>
    <property type="project" value="InterPro"/>
</dbReference>
<evidence type="ECO:0000259" key="12">
    <source>
        <dbReference type="PROSITE" id="PS51371"/>
    </source>
</evidence>
<evidence type="ECO:0000313" key="14">
    <source>
        <dbReference type="EMBL" id="GFO84087.1"/>
    </source>
</evidence>
<feature type="domain" description="CNNM transmembrane" evidence="13">
    <location>
        <begin position="1"/>
        <end position="202"/>
    </location>
</feature>
<organism evidence="14 15">
    <name type="scientific">Anaerostipes butyraticus</name>
    <dbReference type="NCBI Taxonomy" id="645466"/>
    <lineage>
        <taxon>Bacteria</taxon>
        <taxon>Bacillati</taxon>
        <taxon>Bacillota</taxon>
        <taxon>Clostridia</taxon>
        <taxon>Lachnospirales</taxon>
        <taxon>Lachnospiraceae</taxon>
        <taxon>Anaerostipes</taxon>
    </lineage>
</organism>
<keyword evidence="3" id="KW-1003">Cell membrane</keyword>
<evidence type="ECO:0000256" key="5">
    <source>
        <dbReference type="ARBA" id="ARBA00022737"/>
    </source>
</evidence>
<evidence type="ECO:0000256" key="8">
    <source>
        <dbReference type="ARBA" id="ARBA00023136"/>
    </source>
</evidence>
<dbReference type="InterPro" id="IPR036318">
    <property type="entry name" value="FAD-bd_PCMH-like_sf"/>
</dbReference>
<dbReference type="Pfam" id="PF01595">
    <property type="entry name" value="CNNM"/>
    <property type="match status" value="1"/>
</dbReference>
<evidence type="ECO:0000259" key="13">
    <source>
        <dbReference type="PROSITE" id="PS51846"/>
    </source>
</evidence>
<sequence>MIQSAILLIILIFLNAVFASAEIAVISMNNSKLKKMAEDGDKRAVKLCRLTDQPSRFLATIQVAITLSGFLNSAFAADNFSGPLANLLMKTGIPVSESILRSVSMILITIILSYFNIVFGELVPKRIAMKKTESLSLALSGLLYGVSKFFFPLVALLTVSTNGLLRLLGINPNDNEDTLTEEEIRMMLMEGNQQGILESYENEMIQNVFEFDDISAQQICTHRLEVDALDVDDSLETWDKIIQSTRHTYYPIFKENKDQIVGILDTRDYFRMEVRTKDSLRKQAIHPVYFIPEDMKADILFQNMKSKRTYFAVLLDEHGGMSGIITVQDLIEELVGDMYDANETTPKEKIQPVSENCWNISGDAELDDVQESVQVELPTDMYDTFNGFICSIIEMIPRDGEQFQCAYKNLDIHVHKVENHIIRDTTVTKNPIIHQEEEDS</sequence>
<keyword evidence="8 10" id="KW-0472">Membrane</keyword>
<keyword evidence="15" id="KW-1185">Reference proteome</keyword>
<dbReference type="Pfam" id="PF00571">
    <property type="entry name" value="CBS"/>
    <property type="match status" value="1"/>
</dbReference>
<comment type="similarity">
    <text evidence="2">Belongs to the UPF0053 family.</text>
</comment>
<dbReference type="PANTHER" id="PTHR43099:SF2">
    <property type="entry name" value="UPF0053 PROTEIN YRKA"/>
    <property type="match status" value="1"/>
</dbReference>
<dbReference type="Gene3D" id="3.10.580.10">
    <property type="entry name" value="CBS-domain"/>
    <property type="match status" value="1"/>
</dbReference>
<evidence type="ECO:0000256" key="2">
    <source>
        <dbReference type="ARBA" id="ARBA00006337"/>
    </source>
</evidence>
<evidence type="ECO:0000313" key="15">
    <source>
        <dbReference type="Proteomes" id="UP000613208"/>
    </source>
</evidence>
<reference evidence="14" key="1">
    <citation type="submission" date="2020-06" db="EMBL/GenBank/DDBJ databases">
        <title>Characterization of fructooligosaccharide metabolism and fructooligosaccharide-degrading enzymes in human commensal butyrate producers.</title>
        <authorList>
            <person name="Tanno H."/>
            <person name="Fujii T."/>
            <person name="Hirano K."/>
            <person name="Maeno S."/>
            <person name="Tonozuka T."/>
            <person name="Sakamoto M."/>
            <person name="Ohkuma M."/>
            <person name="Tochio T."/>
            <person name="Endo A."/>
        </authorList>
    </citation>
    <scope>NUCLEOTIDE SEQUENCE</scope>
    <source>
        <strain evidence="14">JCM 17466</strain>
    </source>
</reference>
<feature type="transmembrane region" description="Helical" evidence="11">
    <location>
        <begin position="57"/>
        <end position="77"/>
    </location>
</feature>
<keyword evidence="6 10" id="KW-1133">Transmembrane helix</keyword>
<dbReference type="InterPro" id="IPR000644">
    <property type="entry name" value="CBS_dom"/>
</dbReference>
<dbReference type="CDD" id="cd04590">
    <property type="entry name" value="CBS_pair_CorC_HlyC_assoc"/>
    <property type="match status" value="1"/>
</dbReference>
<keyword evidence="7 9" id="KW-0129">CBS domain</keyword>
<dbReference type="PANTHER" id="PTHR43099">
    <property type="entry name" value="UPF0053 PROTEIN YRKA"/>
    <property type="match status" value="1"/>
</dbReference>
<evidence type="ECO:0000256" key="6">
    <source>
        <dbReference type="ARBA" id="ARBA00022989"/>
    </source>
</evidence>
<evidence type="ECO:0000256" key="4">
    <source>
        <dbReference type="ARBA" id="ARBA00022692"/>
    </source>
</evidence>
<feature type="transmembrane region" description="Helical" evidence="11">
    <location>
        <begin position="99"/>
        <end position="123"/>
    </location>
</feature>
<dbReference type="RefSeq" id="WP_201309826.1">
    <property type="nucleotide sequence ID" value="NZ_BLYI01000006.1"/>
</dbReference>
<dbReference type="InterPro" id="IPR016169">
    <property type="entry name" value="FAD-bd_PCMH_sub2"/>
</dbReference>
<dbReference type="InterPro" id="IPR002550">
    <property type="entry name" value="CNNM"/>
</dbReference>
<dbReference type="AlphaFoldDB" id="A0A916Q489"/>
<comment type="caution">
    <text evidence="14">The sequence shown here is derived from an EMBL/GenBank/DDBJ whole genome shotgun (WGS) entry which is preliminary data.</text>
</comment>
<evidence type="ECO:0000256" key="10">
    <source>
        <dbReference type="PROSITE-ProRule" id="PRU01193"/>
    </source>
</evidence>
<dbReference type="EMBL" id="BLYI01000006">
    <property type="protein sequence ID" value="GFO84087.1"/>
    <property type="molecule type" value="Genomic_DNA"/>
</dbReference>
<evidence type="ECO:0000256" key="9">
    <source>
        <dbReference type="PROSITE-ProRule" id="PRU00703"/>
    </source>
</evidence>
<dbReference type="SUPFAM" id="SSF54631">
    <property type="entry name" value="CBS-domain pair"/>
    <property type="match status" value="1"/>
</dbReference>
<evidence type="ECO:0000256" key="1">
    <source>
        <dbReference type="ARBA" id="ARBA00004651"/>
    </source>
</evidence>
<protein>
    <submittedName>
        <fullName evidence="14">Hemolysin</fullName>
    </submittedName>
</protein>
<dbReference type="PROSITE" id="PS51371">
    <property type="entry name" value="CBS"/>
    <property type="match status" value="1"/>
</dbReference>